<dbReference type="AlphaFoldDB" id="A0A9D4H6G4"/>
<comment type="caution">
    <text evidence="1">The sequence shown here is derived from an EMBL/GenBank/DDBJ whole genome shotgun (WGS) entry which is preliminary data.</text>
</comment>
<evidence type="ECO:0000313" key="2">
    <source>
        <dbReference type="Proteomes" id="UP000828390"/>
    </source>
</evidence>
<reference evidence="1" key="2">
    <citation type="submission" date="2020-11" db="EMBL/GenBank/DDBJ databases">
        <authorList>
            <person name="McCartney M.A."/>
            <person name="Auch B."/>
            <person name="Kono T."/>
            <person name="Mallez S."/>
            <person name="Becker A."/>
            <person name="Gohl D.M."/>
            <person name="Silverstein K.A.T."/>
            <person name="Koren S."/>
            <person name="Bechman K.B."/>
            <person name="Herman A."/>
            <person name="Abrahante J.E."/>
            <person name="Garbe J."/>
        </authorList>
    </citation>
    <scope>NUCLEOTIDE SEQUENCE</scope>
    <source>
        <strain evidence="1">Duluth1</strain>
        <tissue evidence="1">Whole animal</tissue>
    </source>
</reference>
<dbReference type="EMBL" id="JAIWYP010000005">
    <property type="protein sequence ID" value="KAH3828298.1"/>
    <property type="molecule type" value="Genomic_DNA"/>
</dbReference>
<keyword evidence="2" id="KW-1185">Reference proteome</keyword>
<gene>
    <name evidence="1" type="ORF">DPMN_130251</name>
</gene>
<name>A0A9D4H6G4_DREPO</name>
<dbReference type="Proteomes" id="UP000828390">
    <property type="component" value="Unassembled WGS sequence"/>
</dbReference>
<sequence>MKFKATESRYLVIKKGETTERFTFYPQNEEIPSIVTSPMTRLGKWFDASFQDRDNVKKLEQHVE</sequence>
<evidence type="ECO:0000313" key="1">
    <source>
        <dbReference type="EMBL" id="KAH3828298.1"/>
    </source>
</evidence>
<proteinExistence type="predicted"/>
<reference evidence="1" key="1">
    <citation type="journal article" date="2019" name="bioRxiv">
        <title>The Genome of the Zebra Mussel, Dreissena polymorpha: A Resource for Invasive Species Research.</title>
        <authorList>
            <person name="McCartney M.A."/>
            <person name="Auch B."/>
            <person name="Kono T."/>
            <person name="Mallez S."/>
            <person name="Zhang Y."/>
            <person name="Obille A."/>
            <person name="Becker A."/>
            <person name="Abrahante J.E."/>
            <person name="Garbe J."/>
            <person name="Badalamenti J.P."/>
            <person name="Herman A."/>
            <person name="Mangelson H."/>
            <person name="Liachko I."/>
            <person name="Sullivan S."/>
            <person name="Sone E.D."/>
            <person name="Koren S."/>
            <person name="Silverstein K.A.T."/>
            <person name="Beckman K.B."/>
            <person name="Gohl D.M."/>
        </authorList>
    </citation>
    <scope>NUCLEOTIDE SEQUENCE</scope>
    <source>
        <strain evidence="1">Duluth1</strain>
        <tissue evidence="1">Whole animal</tissue>
    </source>
</reference>
<protein>
    <submittedName>
        <fullName evidence="1">Uncharacterized protein</fullName>
    </submittedName>
</protein>
<accession>A0A9D4H6G4</accession>
<organism evidence="1 2">
    <name type="scientific">Dreissena polymorpha</name>
    <name type="common">Zebra mussel</name>
    <name type="synonym">Mytilus polymorpha</name>
    <dbReference type="NCBI Taxonomy" id="45954"/>
    <lineage>
        <taxon>Eukaryota</taxon>
        <taxon>Metazoa</taxon>
        <taxon>Spiralia</taxon>
        <taxon>Lophotrochozoa</taxon>
        <taxon>Mollusca</taxon>
        <taxon>Bivalvia</taxon>
        <taxon>Autobranchia</taxon>
        <taxon>Heteroconchia</taxon>
        <taxon>Euheterodonta</taxon>
        <taxon>Imparidentia</taxon>
        <taxon>Neoheterodontei</taxon>
        <taxon>Myida</taxon>
        <taxon>Dreissenoidea</taxon>
        <taxon>Dreissenidae</taxon>
        <taxon>Dreissena</taxon>
    </lineage>
</organism>